<sequence length="945" mass="107179">MAKKQNKSLKKILTKILPIVGISTTFFIASCTPLGAVRDIVQRTLEIGQANPWDQELDQTKPLDSIIIGRVALGSKLKASDFLKQYSTLDLDDDPSRISRRAINSRSSFLDSAIIWTFIPGVDNLDLNAKFELKITPLTNSANDFYGSIKVKVDSYNKDTKTLVQSKEFVITGFETDQTGIYAYKERINTAFEKIETLELKNQDTFDINSLKSDSDIWDHINLPSNFEKMDVNMLRNSDEFDVPDQPQSVPNIQDIAKNPYRLKVKNFYYLKATILKDSYDSQNGTVDVVLSIYHDQYHNYVSKIVKLKIKQHQNLKKLTEIKSFKLKDEYSNFLPSFLINSNENSGEELSKYIDFGGLDYKKYDIKKVPSLSNDQNGEFYLILSPKENDLTSGPTSPGQIIKVDGFNSYDKIFASSEFTSQINFDFIDSWYKLPTTANISEKLKNISQSLNSSGDALLWPLFGQAIKKTLSEPTLFKSTGELSNFEQLNYSFGSLAEFKISETGVSFYFGNSVQDYYQINVKFTNTRESKNIIEDFGAKVLGKNIINDSLRSRSMVIQLRSNAFDPRTNSNTTRITSGTAWVFDRKLKPDPENPGKFLPTNTYYLATNLHVISDLINKPEQIYSFSYLLDGNLTNLDEISFDDTNLFRRFDRISKTEGNRDFLPPEGFQYINSESKKFWNNLKINPIGLDMPDRGKFRDIAIIEVTFPEDEHKNNPFNFGIPFLDRNFFGRDSYIKNVPDAVRHYNEAPLDVLVTNKFLPTFTKASQLKTSKIESALPLHAYLGGFLGGYTWITDNKNSFVTIDELKKDNQFKQDNSLKPFQGATSISLPGLRGGRGMSGSLVVNEYNQVIGIFWGGYFPQTAPGRNPLVKGIGQFDPIGVKIDNNPTVLAKWLAQTKDVQTDLDQTSEKVFSLEDPAQIERLAHSARWLKFSNGQNSQTTADV</sequence>
<dbReference type="Pfam" id="PF01732">
    <property type="entry name" value="Mycop_pep_DUF31"/>
    <property type="match status" value="1"/>
</dbReference>
<reference evidence="3" key="1">
    <citation type="submission" date="2023-10" db="EMBL/GenBank/DDBJ databases">
        <title>Genome sequences of Mycoplasma ovipneumoniae isolated from goats.</title>
        <authorList>
            <person name="Spergser J."/>
        </authorList>
    </citation>
    <scope>NUCLEOTIDE SEQUENCE</scope>
    <source>
        <strain evidence="3">168</strain>
    </source>
</reference>
<keyword evidence="1" id="KW-0812">Transmembrane</keyword>
<dbReference type="AlphaFoldDB" id="A0AAJ2P612"/>
<evidence type="ECO:0000313" key="3">
    <source>
        <dbReference type="EMBL" id="MDW2893177.1"/>
    </source>
</evidence>
<name>A0AAJ2P612_9BACT</name>
<evidence type="ECO:0000256" key="1">
    <source>
        <dbReference type="SAM" id="Phobius"/>
    </source>
</evidence>
<dbReference type="EMBL" id="JAWPFC010000001">
    <property type="protein sequence ID" value="MDW2893177.1"/>
    <property type="molecule type" value="Genomic_DNA"/>
</dbReference>
<evidence type="ECO:0000313" key="4">
    <source>
        <dbReference type="Proteomes" id="UP001286563"/>
    </source>
</evidence>
<protein>
    <recommendedName>
        <fullName evidence="2">DUF31 domain-containing protein</fullName>
    </recommendedName>
</protein>
<dbReference type="Proteomes" id="UP001286563">
    <property type="component" value="Unassembled WGS sequence"/>
</dbReference>
<feature type="domain" description="DUF31" evidence="2">
    <location>
        <begin position="513"/>
        <end position="818"/>
    </location>
</feature>
<feature type="transmembrane region" description="Helical" evidence="1">
    <location>
        <begin position="12"/>
        <end position="36"/>
    </location>
</feature>
<proteinExistence type="predicted"/>
<organism evidence="3 4">
    <name type="scientific">Mesomycoplasma ovipneumoniae</name>
    <dbReference type="NCBI Taxonomy" id="29562"/>
    <lineage>
        <taxon>Bacteria</taxon>
        <taxon>Bacillati</taxon>
        <taxon>Mycoplasmatota</taxon>
        <taxon>Mycoplasmoidales</taxon>
        <taxon>Metamycoplasmataceae</taxon>
        <taxon>Mesomycoplasma</taxon>
    </lineage>
</organism>
<comment type="caution">
    <text evidence="3">The sequence shown here is derived from an EMBL/GenBank/DDBJ whole genome shotgun (WGS) entry which is preliminary data.</text>
</comment>
<keyword evidence="1" id="KW-1133">Transmembrane helix</keyword>
<dbReference type="RefSeq" id="WP_318052682.1">
    <property type="nucleotide sequence ID" value="NZ_JAWPFC010000001.1"/>
</dbReference>
<dbReference type="InterPro" id="IPR022382">
    <property type="entry name" value="Mycoplasma_peptidase_DUF31"/>
</dbReference>
<evidence type="ECO:0000259" key="2">
    <source>
        <dbReference type="Pfam" id="PF01732"/>
    </source>
</evidence>
<dbReference type="PROSITE" id="PS51257">
    <property type="entry name" value="PROKAR_LIPOPROTEIN"/>
    <property type="match status" value="1"/>
</dbReference>
<accession>A0AAJ2P612</accession>
<gene>
    <name evidence="3" type="ORF">R7U35_00470</name>
</gene>
<keyword evidence="1" id="KW-0472">Membrane</keyword>